<proteinExistence type="predicted"/>
<organism evidence="1 2">
    <name type="scientific">Diphasiastrum complanatum</name>
    <name type="common">Issler's clubmoss</name>
    <name type="synonym">Lycopodium complanatum</name>
    <dbReference type="NCBI Taxonomy" id="34168"/>
    <lineage>
        <taxon>Eukaryota</taxon>
        <taxon>Viridiplantae</taxon>
        <taxon>Streptophyta</taxon>
        <taxon>Embryophyta</taxon>
        <taxon>Tracheophyta</taxon>
        <taxon>Lycopodiopsida</taxon>
        <taxon>Lycopodiales</taxon>
        <taxon>Lycopodiaceae</taxon>
        <taxon>Lycopodioideae</taxon>
        <taxon>Diphasiastrum</taxon>
    </lineage>
</organism>
<protein>
    <submittedName>
        <fullName evidence="1">Uncharacterized protein</fullName>
    </submittedName>
</protein>
<gene>
    <name evidence="1" type="ORF">O6H91_12G076100</name>
</gene>
<dbReference type="EMBL" id="CM055103">
    <property type="protein sequence ID" value="KAJ7536646.1"/>
    <property type="molecule type" value="Genomic_DNA"/>
</dbReference>
<accession>A0ACC2C3R5</accession>
<evidence type="ECO:0000313" key="2">
    <source>
        <dbReference type="Proteomes" id="UP001162992"/>
    </source>
</evidence>
<name>A0ACC2C3R5_DIPCM</name>
<comment type="caution">
    <text evidence="1">The sequence shown here is derived from an EMBL/GenBank/DDBJ whole genome shotgun (WGS) entry which is preliminary data.</text>
</comment>
<evidence type="ECO:0000313" key="1">
    <source>
        <dbReference type="EMBL" id="KAJ7536646.1"/>
    </source>
</evidence>
<reference evidence="2" key="1">
    <citation type="journal article" date="2024" name="Proc. Natl. Acad. Sci. U.S.A.">
        <title>Extraordinary preservation of gene collinearity over three hundred million years revealed in homosporous lycophytes.</title>
        <authorList>
            <person name="Li C."/>
            <person name="Wickell D."/>
            <person name="Kuo L.Y."/>
            <person name="Chen X."/>
            <person name="Nie B."/>
            <person name="Liao X."/>
            <person name="Peng D."/>
            <person name="Ji J."/>
            <person name="Jenkins J."/>
            <person name="Williams M."/>
            <person name="Shu S."/>
            <person name="Plott C."/>
            <person name="Barry K."/>
            <person name="Rajasekar S."/>
            <person name="Grimwood J."/>
            <person name="Han X."/>
            <person name="Sun S."/>
            <person name="Hou Z."/>
            <person name="He W."/>
            <person name="Dai G."/>
            <person name="Sun C."/>
            <person name="Schmutz J."/>
            <person name="Leebens-Mack J.H."/>
            <person name="Li F.W."/>
            <person name="Wang L."/>
        </authorList>
    </citation>
    <scope>NUCLEOTIDE SEQUENCE [LARGE SCALE GENOMIC DNA]</scope>
    <source>
        <strain evidence="2">cv. PW_Plant_1</strain>
    </source>
</reference>
<dbReference type="Proteomes" id="UP001162992">
    <property type="component" value="Chromosome 12"/>
</dbReference>
<keyword evidence="2" id="KW-1185">Reference proteome</keyword>
<sequence length="246" mass="26870">MVEVVSNNGLEKSCPKVDAIVDGLLIADVIVDAGAAVNVMNANLCERLNLDLVDGGNLTLKLADNSRLKAEGILSGLSVSVAGKVAKVDFYVVRMQAGREAYAMLLGRPWLRKTDCLVDISSGHLIFGRGKKRVIVNAYPNLPESERVEIPDTYWEGEDSVSSDSEESNSKEAALLLIEQHEGCEPLVCVRDADADKIMCDAHNEDKVLLVGAYLDKEPKKLISNFLVGAKGVFAWNYDEQFIESR</sequence>